<evidence type="ECO:0000256" key="1">
    <source>
        <dbReference type="SAM" id="MobiDB-lite"/>
    </source>
</evidence>
<name>A0A6G9YYN2_9NOCA</name>
<evidence type="ECO:0000313" key="2">
    <source>
        <dbReference type="EMBL" id="QIS18312.1"/>
    </source>
</evidence>
<gene>
    <name evidence="2" type="ORF">F6W96_08485</name>
</gene>
<feature type="compositionally biased region" description="Basic and acidic residues" evidence="1">
    <location>
        <begin position="151"/>
        <end position="163"/>
    </location>
</feature>
<accession>A0A6G9YYN2</accession>
<dbReference type="RefSeq" id="WP_167485631.1">
    <property type="nucleotide sequence ID" value="NZ_CP046173.1"/>
</dbReference>
<dbReference type="Proteomes" id="UP000500953">
    <property type="component" value="Chromosome"/>
</dbReference>
<protein>
    <submittedName>
        <fullName evidence="2">Uncharacterized protein</fullName>
    </submittedName>
</protein>
<dbReference type="EMBL" id="CP046173">
    <property type="protein sequence ID" value="QIS18312.1"/>
    <property type="molecule type" value="Genomic_DNA"/>
</dbReference>
<feature type="region of interest" description="Disordered" evidence="1">
    <location>
        <begin position="146"/>
        <end position="169"/>
    </location>
</feature>
<proteinExistence type="predicted"/>
<sequence length="391" mass="44132">MSFPISFRLFSGSSVLGSDRKVSKGEIVTGGLVRLKVELRRKHLQTYTAFCREYDRTARTLDTALVGTAPGRAQFYRWLSGALKGLPYPHHCRVLVAMFPGSTVEQLFEPCTAEGPASRTATDTAAVDSDEGLLDVIENRVEQPTFNPLDWRPEPRGDAKRSYADPTAGDARGIAETTQRLAQRLQQLEKVRDLDSHEIDRLAHLAGHIVDLDSRIDIRIAGDGSARVTHRYETLNMTTRPLTRVSREVWFKHTDGKLDIRPSRESTCRIAIQRIHDTPTLSKFACQLSPPIQPGESAVFAFTCEGGRFVDEFYWRRTIQRYTRHASIHVRHVDAGDVISCSAVEEHPDGAENSATEDLTWDYDEDDVIIDLTREYLRPNQALTLRWEVTP</sequence>
<reference evidence="2 3" key="1">
    <citation type="journal article" date="2019" name="ACS Chem. Biol.">
        <title>Identification and Mobilization of a Cryptic Antibiotic Biosynthesis Gene Locus from a Human-Pathogenic Nocardia Isolate.</title>
        <authorList>
            <person name="Herisse M."/>
            <person name="Ishida K."/>
            <person name="Porter J.L."/>
            <person name="Howden B."/>
            <person name="Hertweck C."/>
            <person name="Stinear T.P."/>
            <person name="Pidot S.J."/>
        </authorList>
    </citation>
    <scope>NUCLEOTIDE SEQUENCE [LARGE SCALE GENOMIC DNA]</scope>
    <source>
        <strain evidence="2 3">AUSMDU00012715</strain>
    </source>
</reference>
<organism evidence="2 3">
    <name type="scientific">Nocardia terpenica</name>
    <dbReference type="NCBI Taxonomy" id="455432"/>
    <lineage>
        <taxon>Bacteria</taxon>
        <taxon>Bacillati</taxon>
        <taxon>Actinomycetota</taxon>
        <taxon>Actinomycetes</taxon>
        <taxon>Mycobacteriales</taxon>
        <taxon>Nocardiaceae</taxon>
        <taxon>Nocardia</taxon>
    </lineage>
</organism>
<evidence type="ECO:0000313" key="3">
    <source>
        <dbReference type="Proteomes" id="UP000500953"/>
    </source>
</evidence>
<dbReference type="AlphaFoldDB" id="A0A6G9YYN2"/>